<feature type="compositionally biased region" description="Basic and acidic residues" evidence="1">
    <location>
        <begin position="635"/>
        <end position="651"/>
    </location>
</feature>
<gene>
    <name evidence="2" type="ORF">MNBD_NITROSPINAE05-306</name>
</gene>
<reference evidence="2" key="1">
    <citation type="submission" date="2018-06" db="EMBL/GenBank/DDBJ databases">
        <authorList>
            <person name="Zhirakovskaya E."/>
        </authorList>
    </citation>
    <scope>NUCLEOTIDE SEQUENCE</scope>
</reference>
<sequence>MSEQEKIISALKMPGSIRFTCNEKPAADIESTFSQLKKETIDNAVYWFENDKPGVANTRVKVYPTGHMAFYNAQGRRFLTTDPDGEPLNECEWVEDEQSGETRLGRARMQLDSKQWIGIKPRAKTFSAQIDIKGQEGWETMSLDDLRKKAATSWRVPYSEVKYFYTDENMVHKGDGKYDIILTKDGLYSLNDGTFDKTLFVSFMFQVNWAKLDLIPVVELFQSTLPGSGGATFELIWGLYEDQSREENIEPLRYRGLPTYPSKEAFNIFSAFFTPKGPEGKDIMKVFTDPDRSHQITWTPKANPPWRYFSKEHALTLTVQEQFLYKVTVHDDPLGIPYVNCFRGAKPSCQRELQVTHDSFILVEGEIGREVPLEPLWDILPQTEPSKAPVKMPFGWKWFFNNFTPKVDPVKVLYTVPFYPEGANEIDEAALQPMVIDQIFYYLEMSPGMSTKLEKIDNVLIHTFDCVIAGCIDCTKSRQYTVLYSDPEFAQKNACLLWNYAASRNQLDNMSKVSFLPEKDHVIDVYKEKYGLIFKWIPFMYFQDREACQSMLQSAIEALLPEGVLFLVAPKAIQGLFDHFGIECLYNDPVINMPFYRQHLKMCPENLVNPDLTVFMLEKKQITTEEPEQPPLPAEQKDDMPRPNLRDFRRN</sequence>
<evidence type="ECO:0000256" key="1">
    <source>
        <dbReference type="SAM" id="MobiDB-lite"/>
    </source>
</evidence>
<feature type="region of interest" description="Disordered" evidence="1">
    <location>
        <begin position="623"/>
        <end position="651"/>
    </location>
</feature>
<accession>A0A3B1D227</accession>
<dbReference type="AlphaFoldDB" id="A0A3B1D227"/>
<name>A0A3B1D227_9ZZZZ</name>
<organism evidence="2">
    <name type="scientific">hydrothermal vent metagenome</name>
    <dbReference type="NCBI Taxonomy" id="652676"/>
    <lineage>
        <taxon>unclassified sequences</taxon>
        <taxon>metagenomes</taxon>
        <taxon>ecological metagenomes</taxon>
    </lineage>
</organism>
<dbReference type="EMBL" id="UOGG01000096">
    <property type="protein sequence ID" value="VAX30058.1"/>
    <property type="molecule type" value="Genomic_DNA"/>
</dbReference>
<proteinExistence type="predicted"/>
<protein>
    <submittedName>
        <fullName evidence="2">Uncharacterized protein</fullName>
    </submittedName>
</protein>
<evidence type="ECO:0000313" key="2">
    <source>
        <dbReference type="EMBL" id="VAX30058.1"/>
    </source>
</evidence>